<evidence type="ECO:0000259" key="6">
    <source>
        <dbReference type="Pfam" id="PF02085"/>
    </source>
</evidence>
<accession>A0A7U4J6S7</accession>
<evidence type="ECO:0000256" key="2">
    <source>
        <dbReference type="ARBA" id="ARBA00022617"/>
    </source>
</evidence>
<evidence type="ECO:0000256" key="1">
    <source>
        <dbReference type="ARBA" id="ARBA00022448"/>
    </source>
</evidence>
<keyword evidence="4" id="KW-0249">Electron transport</keyword>
<reference evidence="7 8" key="1">
    <citation type="journal article" date="2015" name="Int. J. Syst. Evol. Microbiol.">
        <title>Sphingomonas hengshuiensis sp. nov., isolated from lake wetland.</title>
        <authorList>
            <person name="Wei S."/>
            <person name="Wang T."/>
            <person name="Liu H."/>
            <person name="Zhang C."/>
            <person name="Guo J."/>
            <person name="Wang Q."/>
            <person name="Liang K."/>
            <person name="Zhang Z."/>
        </authorList>
    </citation>
    <scope>NUCLEOTIDE SEQUENCE [LARGE SCALE GENOMIC DNA]</scope>
    <source>
        <strain evidence="7 8">WHSC-8</strain>
    </source>
</reference>
<evidence type="ECO:0000256" key="4">
    <source>
        <dbReference type="ARBA" id="ARBA00022982"/>
    </source>
</evidence>
<proteinExistence type="predicted"/>
<evidence type="ECO:0000313" key="7">
    <source>
        <dbReference type="EMBL" id="AJP71310.1"/>
    </source>
</evidence>
<gene>
    <name evidence="7" type="ORF">TS85_05205</name>
</gene>
<dbReference type="GO" id="GO:0009055">
    <property type="term" value="F:electron transfer activity"/>
    <property type="evidence" value="ECO:0007669"/>
    <property type="project" value="InterPro"/>
</dbReference>
<organism evidence="7 8">
    <name type="scientific">Sphingomonas hengshuiensis</name>
    <dbReference type="NCBI Taxonomy" id="1609977"/>
    <lineage>
        <taxon>Bacteria</taxon>
        <taxon>Pseudomonadati</taxon>
        <taxon>Pseudomonadota</taxon>
        <taxon>Alphaproteobacteria</taxon>
        <taxon>Sphingomonadales</taxon>
        <taxon>Sphingomonadaceae</taxon>
        <taxon>Sphingomonas</taxon>
    </lineage>
</organism>
<keyword evidence="2" id="KW-0349">Heme</keyword>
<dbReference type="RefSeq" id="WP_044330846.1">
    <property type="nucleotide sequence ID" value="NZ_CP010836.1"/>
</dbReference>
<dbReference type="EMBL" id="CP010836">
    <property type="protein sequence ID" value="AJP71310.1"/>
    <property type="molecule type" value="Genomic_DNA"/>
</dbReference>
<evidence type="ECO:0000256" key="3">
    <source>
        <dbReference type="ARBA" id="ARBA00022723"/>
    </source>
</evidence>
<evidence type="ECO:0000313" key="8">
    <source>
        <dbReference type="Proteomes" id="UP000032300"/>
    </source>
</evidence>
<dbReference type="GO" id="GO:0046872">
    <property type="term" value="F:metal ion binding"/>
    <property type="evidence" value="ECO:0007669"/>
    <property type="project" value="UniProtKB-KW"/>
</dbReference>
<dbReference type="KEGG" id="sphi:TS85_05205"/>
<sequence length="243" mass="26306">MMRRWGLWLIVINLCGLIALVFALPHLMVAPEPLIPAHASITTNCFACHAPFKGASVDRCTNCHKVAEIGIRTTTGAAVKARGNAVAFHQSLTTPNCMACHTDHSAPHLVKASRKSFAHVLLRPDVRGQCATCHRAPQTPLHAQAGKNCAACHTQSGWKPATFDHARFFALTGPHKASCATCHTGGDTRRYTCFSCHEHQPDQIRAKHAEEGIRNIENCARCHRSASGEGREGEEHRGGGGDD</sequence>
<dbReference type="GO" id="GO:0020037">
    <property type="term" value="F:heme binding"/>
    <property type="evidence" value="ECO:0007669"/>
    <property type="project" value="InterPro"/>
</dbReference>
<reference evidence="7 8" key="2">
    <citation type="submission" date="2015-02" db="EMBL/GenBank/DDBJ databases">
        <title>The complete genome of Sphingomonas hengshuiensis sp. WHSC-8 isolated from soil of Hengshui Lake.</title>
        <authorList>
            <person name="Wei S."/>
            <person name="Guo J."/>
            <person name="Su C."/>
            <person name="Wu R."/>
            <person name="Zhang Z."/>
            <person name="Liang K."/>
            <person name="Li H."/>
            <person name="Wang T."/>
            <person name="Liu H."/>
            <person name="Zhang C."/>
            <person name="Li Z."/>
            <person name="Wang Q."/>
            <person name="Meng J."/>
        </authorList>
    </citation>
    <scope>NUCLEOTIDE SEQUENCE [LARGE SCALE GENOMIC DNA]</scope>
    <source>
        <strain evidence="7 8">WHSC-8</strain>
    </source>
</reference>
<dbReference type="Gene3D" id="3.90.10.10">
    <property type="entry name" value="Cytochrome C3"/>
    <property type="match status" value="2"/>
</dbReference>
<dbReference type="OrthoDB" id="7387371at2"/>
<protein>
    <submittedName>
        <fullName evidence="7">Class III cytochrome C family protein</fullName>
    </submittedName>
</protein>
<dbReference type="Proteomes" id="UP000032300">
    <property type="component" value="Chromosome"/>
</dbReference>
<feature type="domain" description="Class III cytochrome C" evidence="6">
    <location>
        <begin position="37"/>
        <end position="105"/>
    </location>
</feature>
<keyword evidence="5" id="KW-0408">Iron</keyword>
<keyword evidence="3" id="KW-0479">Metal-binding</keyword>
<name>A0A7U4J6S7_9SPHN</name>
<dbReference type="InterPro" id="IPR036280">
    <property type="entry name" value="Multihaem_cyt_sf"/>
</dbReference>
<dbReference type="Pfam" id="PF02085">
    <property type="entry name" value="Cytochrom_CIII"/>
    <property type="match status" value="1"/>
</dbReference>
<keyword evidence="1" id="KW-0813">Transport</keyword>
<keyword evidence="8" id="KW-1185">Reference proteome</keyword>
<evidence type="ECO:0000256" key="5">
    <source>
        <dbReference type="ARBA" id="ARBA00023004"/>
    </source>
</evidence>
<dbReference type="InterPro" id="IPR020942">
    <property type="entry name" value="Cyt_c_III_dom"/>
</dbReference>
<dbReference type="AlphaFoldDB" id="A0A7U4J6S7"/>
<dbReference type="SUPFAM" id="SSF48695">
    <property type="entry name" value="Multiheme cytochromes"/>
    <property type="match status" value="1"/>
</dbReference>